<name>A0ABU1YML8_ROSSA</name>
<accession>A0ABU1YML8</accession>
<dbReference type="EMBL" id="JAVDXU010000001">
    <property type="protein sequence ID" value="MDR7269466.1"/>
    <property type="molecule type" value="Genomic_DNA"/>
</dbReference>
<reference evidence="1 2" key="1">
    <citation type="submission" date="2023-07" db="EMBL/GenBank/DDBJ databases">
        <title>Sorghum-associated microbial communities from plants grown in Nebraska, USA.</title>
        <authorList>
            <person name="Schachtman D."/>
        </authorList>
    </citation>
    <scope>NUCLEOTIDE SEQUENCE [LARGE SCALE GENOMIC DNA]</scope>
    <source>
        <strain evidence="1 2">BE314</strain>
    </source>
</reference>
<dbReference type="RefSeq" id="WP_310264211.1">
    <property type="nucleotide sequence ID" value="NZ_JAVDXU010000001.1"/>
</dbReference>
<evidence type="ECO:0000313" key="2">
    <source>
        <dbReference type="Proteomes" id="UP001180453"/>
    </source>
</evidence>
<protein>
    <submittedName>
        <fullName evidence="1">Uncharacterized protein</fullName>
    </submittedName>
</protein>
<organism evidence="1 2">
    <name type="scientific">Roseateles saccharophilus</name>
    <name type="common">Pseudomonas saccharophila</name>
    <dbReference type="NCBI Taxonomy" id="304"/>
    <lineage>
        <taxon>Bacteria</taxon>
        <taxon>Pseudomonadati</taxon>
        <taxon>Pseudomonadota</taxon>
        <taxon>Betaproteobacteria</taxon>
        <taxon>Burkholderiales</taxon>
        <taxon>Sphaerotilaceae</taxon>
        <taxon>Roseateles</taxon>
    </lineage>
</organism>
<comment type="caution">
    <text evidence="1">The sequence shown here is derived from an EMBL/GenBank/DDBJ whole genome shotgun (WGS) entry which is preliminary data.</text>
</comment>
<keyword evidence="2" id="KW-1185">Reference proteome</keyword>
<evidence type="ECO:0000313" key="1">
    <source>
        <dbReference type="EMBL" id="MDR7269466.1"/>
    </source>
</evidence>
<sequence>MRAPAAPSRIDSFDESTPAGALAAPLGLTAQAIVDTAWAV</sequence>
<gene>
    <name evidence="1" type="ORF">J2X20_002095</name>
</gene>
<dbReference type="Proteomes" id="UP001180453">
    <property type="component" value="Unassembled WGS sequence"/>
</dbReference>
<proteinExistence type="predicted"/>